<dbReference type="PANTHER" id="PTHR30163">
    <property type="entry name" value="MEMBRANE-BOUND LYTIC MUREIN TRANSGLYCOSYLASE B"/>
    <property type="match status" value="1"/>
</dbReference>
<evidence type="ECO:0000313" key="5">
    <source>
        <dbReference type="Proteomes" id="UP000246058"/>
    </source>
</evidence>
<gene>
    <name evidence="4" type="ORF">DK427_11950</name>
</gene>
<feature type="signal peptide" evidence="1">
    <location>
        <begin position="1"/>
        <end position="21"/>
    </location>
</feature>
<name>A0A2U8VSI4_9HYPH</name>
<dbReference type="Proteomes" id="UP000246058">
    <property type="component" value="Chromosome"/>
</dbReference>
<dbReference type="SUPFAM" id="SSF47090">
    <property type="entry name" value="PGBD-like"/>
    <property type="match status" value="1"/>
</dbReference>
<evidence type="ECO:0000256" key="1">
    <source>
        <dbReference type="SAM" id="SignalP"/>
    </source>
</evidence>
<feature type="domain" description="Peptidoglycan binding-like" evidence="2">
    <location>
        <begin position="346"/>
        <end position="399"/>
    </location>
</feature>
<dbReference type="InterPro" id="IPR011970">
    <property type="entry name" value="MltB_2"/>
</dbReference>
<dbReference type="Gene3D" id="1.10.101.10">
    <property type="entry name" value="PGBD-like superfamily/PGBD"/>
    <property type="match status" value="1"/>
</dbReference>
<dbReference type="GO" id="GO:0009253">
    <property type="term" value="P:peptidoglycan catabolic process"/>
    <property type="evidence" value="ECO:0007669"/>
    <property type="project" value="TreeGrafter"/>
</dbReference>
<evidence type="ECO:0000259" key="2">
    <source>
        <dbReference type="Pfam" id="PF01471"/>
    </source>
</evidence>
<evidence type="ECO:0000313" key="4">
    <source>
        <dbReference type="EMBL" id="AWN36350.1"/>
    </source>
</evidence>
<protein>
    <submittedName>
        <fullName evidence="4">Lytic murein transglycosylase</fullName>
    </submittedName>
</protein>
<sequence>MPRRILACLVLGLALAGPAAAQGTGPGPAAARDAGFSAFLAALRPDAAARGISPKTFTAAFADIPGPDPAILARTRRQGEFGRPVWDYLVGAVSAGRIARGQARARALDATLAAIEARYRVPRWIVLAFWGVESDFGASGGSVPTIRALATLAQARHRGDLFRNELLDALAILERGDIAPDRMKGSWAGAMGQVQFLPSTYLRHAVDFDGDGHRNIWTSEADALASIAAYLHNLGWKPDISWGYAVALPPGYDLTRYAGDLADFARAGVRRTDGAPLPASGRASLFLPGGLGAPAFLITDNFEVVRAYNTSDSYALAVGHLADRLAGGPALAAPWPSAATRLDSAGLKALQTGLKAEGLYEGEADGRAGPKLREALRRYQIREGLTADGYATPGVLEHLTARR</sequence>
<dbReference type="InterPro" id="IPR036365">
    <property type="entry name" value="PGBD-like_sf"/>
</dbReference>
<dbReference type="GO" id="GO:0008933">
    <property type="term" value="F:peptidoglycan lytic transglycosylase activity"/>
    <property type="evidence" value="ECO:0007669"/>
    <property type="project" value="TreeGrafter"/>
</dbReference>
<dbReference type="NCBIfam" id="TIGR02283">
    <property type="entry name" value="MltB_2"/>
    <property type="match status" value="1"/>
</dbReference>
<dbReference type="Gene3D" id="1.10.8.350">
    <property type="entry name" value="Bacterial muramidase"/>
    <property type="match status" value="1"/>
</dbReference>
<dbReference type="OrthoDB" id="9808544at2"/>
<dbReference type="InterPro" id="IPR036366">
    <property type="entry name" value="PGBDSf"/>
</dbReference>
<accession>A0A2U8VSI4</accession>
<dbReference type="Pfam" id="PF01471">
    <property type="entry name" value="PG_binding_1"/>
    <property type="match status" value="1"/>
</dbReference>
<dbReference type="AlphaFoldDB" id="A0A2U8VSI4"/>
<dbReference type="Pfam" id="PF13406">
    <property type="entry name" value="SLT_2"/>
    <property type="match status" value="1"/>
</dbReference>
<feature type="domain" description="Transglycosylase SLT" evidence="3">
    <location>
        <begin position="36"/>
        <end position="323"/>
    </location>
</feature>
<dbReference type="InterPro" id="IPR043426">
    <property type="entry name" value="MltB-like"/>
</dbReference>
<dbReference type="RefSeq" id="WP_109951453.1">
    <property type="nucleotide sequence ID" value="NZ_CP029551.1"/>
</dbReference>
<proteinExistence type="predicted"/>
<keyword evidence="1" id="KW-0732">Signal</keyword>
<dbReference type="InterPro" id="IPR031304">
    <property type="entry name" value="SLT_2"/>
</dbReference>
<dbReference type="InterPro" id="IPR002477">
    <property type="entry name" value="Peptidoglycan-bd-like"/>
</dbReference>
<dbReference type="KEGG" id="meti:DK427_11950"/>
<feature type="chain" id="PRO_5016038269" evidence="1">
    <location>
        <begin position="22"/>
        <end position="403"/>
    </location>
</feature>
<dbReference type="InterPro" id="IPR023346">
    <property type="entry name" value="Lysozyme-like_dom_sf"/>
</dbReference>
<dbReference type="Gene3D" id="1.10.530.10">
    <property type="match status" value="1"/>
</dbReference>
<organism evidence="4 5">
    <name type="scientific">Methylobacterium radiodurans</name>
    <dbReference type="NCBI Taxonomy" id="2202828"/>
    <lineage>
        <taxon>Bacteria</taxon>
        <taxon>Pseudomonadati</taxon>
        <taxon>Pseudomonadota</taxon>
        <taxon>Alphaproteobacteria</taxon>
        <taxon>Hyphomicrobiales</taxon>
        <taxon>Methylobacteriaceae</taxon>
        <taxon>Methylobacterium</taxon>
    </lineage>
</organism>
<dbReference type="PANTHER" id="PTHR30163:SF8">
    <property type="entry name" value="LYTIC MUREIN TRANSGLYCOSYLASE"/>
    <property type="match status" value="1"/>
</dbReference>
<dbReference type="EMBL" id="CP029551">
    <property type="protein sequence ID" value="AWN36350.1"/>
    <property type="molecule type" value="Genomic_DNA"/>
</dbReference>
<keyword evidence="5" id="KW-1185">Reference proteome</keyword>
<reference evidence="4 5" key="1">
    <citation type="submission" date="2018-05" db="EMBL/GenBank/DDBJ databases">
        <title>Complete Genome Sequence of Methylobacterium sp. 17Sr1-43.</title>
        <authorList>
            <person name="Srinivasan S."/>
        </authorList>
    </citation>
    <scope>NUCLEOTIDE SEQUENCE [LARGE SCALE GENOMIC DNA]</scope>
    <source>
        <strain evidence="4 5">17Sr1-43</strain>
    </source>
</reference>
<dbReference type="SUPFAM" id="SSF53955">
    <property type="entry name" value="Lysozyme-like"/>
    <property type="match status" value="1"/>
</dbReference>
<evidence type="ECO:0000259" key="3">
    <source>
        <dbReference type="Pfam" id="PF13406"/>
    </source>
</evidence>